<evidence type="ECO:0000313" key="3">
    <source>
        <dbReference type="EMBL" id="QEG57077.1"/>
    </source>
</evidence>
<dbReference type="AlphaFoldDB" id="A0A5B9RK73"/>
<organism evidence="3">
    <name type="scientific">Fomitiporia mediterranea</name>
    <dbReference type="NCBI Taxonomy" id="208960"/>
    <lineage>
        <taxon>Eukaryota</taxon>
        <taxon>Fungi</taxon>
        <taxon>Dikarya</taxon>
        <taxon>Basidiomycota</taxon>
        <taxon>Agaricomycotina</taxon>
        <taxon>Agaricomycetes</taxon>
        <taxon>Hymenochaetales</taxon>
        <taxon>Hymenochaetaceae</taxon>
        <taxon>Fomitiporia</taxon>
    </lineage>
</organism>
<dbReference type="EMBL" id="MK623258">
    <property type="protein sequence ID" value="QEG57077.1"/>
    <property type="molecule type" value="Genomic_DNA"/>
</dbReference>
<sequence length="267" mass="31474">MLNLWPNCEYDNISKLFQIIKYNFNSLFLKDEFLINNNFILGKMLPFNKARTKSLERIGPHNKQILDLIICGMLGDFWCDLIKGTKSNSVRFNIEQSISNSSYIHYLTLLFYNLGYCVRPVPILVHKSDKTIKNRFNYRLSLFSYSSLVWIFDSFYINNTVNEKKQKQVPKFISDYISPMGLCHWIMQDGSYQKGQGIYISTHSFNYEDCLFLANIISSKYNLKTSVTKTGFPNQWRISIWKESMPLLTKIIRPYLIPEMEYKIKGF</sequence>
<keyword evidence="3" id="KW-0496">Mitochondrion</keyword>
<dbReference type="InterPro" id="IPR027434">
    <property type="entry name" value="Homing_endonucl"/>
</dbReference>
<comment type="function">
    <text evidence="1">Mitochondrial DNA endonuclease involved in intron homing.</text>
</comment>
<evidence type="ECO:0000259" key="2">
    <source>
        <dbReference type="Pfam" id="PF03161"/>
    </source>
</evidence>
<feature type="domain" description="Homing endonuclease LAGLIDADG" evidence="2">
    <location>
        <begin position="69"/>
        <end position="247"/>
    </location>
</feature>
<protein>
    <submittedName>
        <fullName evidence="3">LAGLIDADG homing endonuclease</fullName>
    </submittedName>
</protein>
<name>A0A5B9RK73_9AGAM</name>
<dbReference type="InterPro" id="IPR004860">
    <property type="entry name" value="LAGLIDADG_dom"/>
</dbReference>
<evidence type="ECO:0000256" key="1">
    <source>
        <dbReference type="ARBA" id="ARBA00002670"/>
    </source>
</evidence>
<gene>
    <name evidence="3" type="ORF">Fomme_000074</name>
</gene>
<geneLocation type="mitochondrion" evidence="3"/>
<proteinExistence type="predicted"/>
<dbReference type="SUPFAM" id="SSF55608">
    <property type="entry name" value="Homing endonucleases"/>
    <property type="match status" value="1"/>
</dbReference>
<dbReference type="GO" id="GO:0004519">
    <property type="term" value="F:endonuclease activity"/>
    <property type="evidence" value="ECO:0007669"/>
    <property type="project" value="UniProtKB-KW"/>
</dbReference>
<keyword evidence="3" id="KW-0255">Endonuclease</keyword>
<keyword evidence="3" id="KW-0540">Nuclease</keyword>
<dbReference type="Pfam" id="PF03161">
    <property type="entry name" value="LAGLIDADG_2"/>
    <property type="match status" value="1"/>
</dbReference>
<dbReference type="Gene3D" id="3.10.28.10">
    <property type="entry name" value="Homing endonucleases"/>
    <property type="match status" value="2"/>
</dbReference>
<keyword evidence="3" id="KW-0378">Hydrolase</keyword>
<reference evidence="3" key="1">
    <citation type="submission" date="2019-03" db="EMBL/GenBank/DDBJ databases">
        <title>Evidence of extensive intraspecific noncoding reshuffling in a 169kb mitochondrial genome of basidiomycete fungus.</title>
        <authorList>
            <person name="Lee H.-H."/>
            <person name="Ke H.-M."/>
            <person name="Lin C.-Y.I."/>
            <person name="Lee T.J."/>
            <person name="Chung C.-L."/>
            <person name="Tsai I.J."/>
        </authorList>
    </citation>
    <scope>NUCLEOTIDE SEQUENCE</scope>
    <source>
        <strain evidence="3">MF3/22</strain>
    </source>
</reference>
<accession>A0A5B9RK73</accession>